<dbReference type="InterPro" id="IPR028098">
    <property type="entry name" value="Glyco_trans_4-like_N"/>
</dbReference>
<dbReference type="CDD" id="cd03801">
    <property type="entry name" value="GT4_PimA-like"/>
    <property type="match status" value="1"/>
</dbReference>
<dbReference type="Pfam" id="PF13692">
    <property type="entry name" value="Glyco_trans_1_4"/>
    <property type="match status" value="1"/>
</dbReference>
<evidence type="ECO:0000256" key="1">
    <source>
        <dbReference type="ARBA" id="ARBA00022679"/>
    </source>
</evidence>
<feature type="domain" description="Glycosyltransferase subfamily 4-like N-terminal" evidence="2">
    <location>
        <begin position="36"/>
        <end position="176"/>
    </location>
</feature>
<comment type="caution">
    <text evidence="3">The sequence shown here is derived from an EMBL/GenBank/DDBJ whole genome shotgun (WGS) entry which is preliminary data.</text>
</comment>
<dbReference type="Gene3D" id="3.40.50.2000">
    <property type="entry name" value="Glycogen Phosphorylase B"/>
    <property type="match status" value="2"/>
</dbReference>
<evidence type="ECO:0000313" key="3">
    <source>
        <dbReference type="EMBL" id="NCI49570.1"/>
    </source>
</evidence>
<evidence type="ECO:0000259" key="2">
    <source>
        <dbReference type="Pfam" id="PF13439"/>
    </source>
</evidence>
<keyword evidence="4" id="KW-1185">Reference proteome</keyword>
<proteinExistence type="predicted"/>
<evidence type="ECO:0000313" key="4">
    <source>
        <dbReference type="Proteomes" id="UP000753802"/>
    </source>
</evidence>
<dbReference type="SUPFAM" id="SSF53756">
    <property type="entry name" value="UDP-Glycosyltransferase/glycogen phosphorylase"/>
    <property type="match status" value="1"/>
</dbReference>
<accession>A0ABW9ZR39</accession>
<dbReference type="EMBL" id="JAACJS010000011">
    <property type="protein sequence ID" value="NCI49570.1"/>
    <property type="molecule type" value="Genomic_DNA"/>
</dbReference>
<dbReference type="PANTHER" id="PTHR46401">
    <property type="entry name" value="GLYCOSYLTRANSFERASE WBBK-RELATED"/>
    <property type="match status" value="1"/>
</dbReference>
<reference evidence="3 4" key="1">
    <citation type="submission" date="2020-01" db="EMBL/GenBank/DDBJ databases">
        <title>Genome analysis.</title>
        <authorList>
            <person name="Wu S."/>
            <person name="Wang G."/>
        </authorList>
    </citation>
    <scope>NUCLEOTIDE SEQUENCE [LARGE SCALE GENOMIC DNA]</scope>
    <source>
        <strain evidence="3 4">SYL130</strain>
    </source>
</reference>
<dbReference type="RefSeq" id="WP_161817884.1">
    <property type="nucleotide sequence ID" value="NZ_JAACJS010000011.1"/>
</dbReference>
<protein>
    <submittedName>
        <fullName evidence="3">Glycosyltransferase family 4 protein</fullName>
    </submittedName>
</protein>
<organism evidence="3 4">
    <name type="scientific">Sediminibacterium roseum</name>
    <dbReference type="NCBI Taxonomy" id="1978412"/>
    <lineage>
        <taxon>Bacteria</taxon>
        <taxon>Pseudomonadati</taxon>
        <taxon>Bacteroidota</taxon>
        <taxon>Chitinophagia</taxon>
        <taxon>Chitinophagales</taxon>
        <taxon>Chitinophagaceae</taxon>
        <taxon>Sediminibacterium</taxon>
    </lineage>
</organism>
<name>A0ABW9ZR39_9BACT</name>
<dbReference type="Pfam" id="PF13439">
    <property type="entry name" value="Glyco_transf_4"/>
    <property type="match status" value="1"/>
</dbReference>
<sequence length="376" mass="42974">MEKPSVLGIISYKVFPAQMGGQKCASQFYAHLARYTKVVLAVSKDNTAVDETVKNIHPILYHHRWGFANLLRVFRLRKLIKQENIDVVCIDHSYLGWLGVVLRWLTKKPFVIHSHNIEAHRFRDMHKSLWRVYMVYEKWAHRKADHSFFITEEDRQWAIGHYELEAGRSSVVTCGTTISEAIAQNERLGFRNQLIAEHHLRNDTRLFLFNGTLDYLPNTDALRIIVTELLGLLQAMRFPFRIFVCGNKLSGKWQRVLAGYPEIIYKGFVNDIGMYCKGTDCMINPVTLGSGIKTKLVESLAYNQPCISTESGAKGIPVETAGPNLVVVPDYDWPAFANSMRVKSMMVVQADTLPAFYQMFSWDAIVQKALLSLQTL</sequence>
<keyword evidence="1" id="KW-0808">Transferase</keyword>
<dbReference type="PANTHER" id="PTHR46401:SF2">
    <property type="entry name" value="GLYCOSYLTRANSFERASE WBBK-RELATED"/>
    <property type="match status" value="1"/>
</dbReference>
<gene>
    <name evidence="3" type="ORF">GWC95_06535</name>
</gene>
<dbReference type="Proteomes" id="UP000753802">
    <property type="component" value="Unassembled WGS sequence"/>
</dbReference>